<gene>
    <name evidence="1" type="ORF">HDA30_001081</name>
</gene>
<evidence type="ECO:0000313" key="1">
    <source>
        <dbReference type="EMBL" id="MBB4735573.1"/>
    </source>
</evidence>
<evidence type="ECO:0000313" key="2">
    <source>
        <dbReference type="Proteomes" id="UP000540191"/>
    </source>
</evidence>
<reference evidence="1 2" key="1">
    <citation type="submission" date="2020-08" db="EMBL/GenBank/DDBJ databases">
        <title>Sequencing the genomes of 1000 actinobacteria strains.</title>
        <authorList>
            <person name="Klenk H.-P."/>
        </authorList>
    </citation>
    <scope>NUCLEOTIDE SEQUENCE [LARGE SCALE GENOMIC DNA]</scope>
    <source>
        <strain evidence="1 2">DSM 23974</strain>
    </source>
</reference>
<keyword evidence="2" id="KW-1185">Reference proteome</keyword>
<name>A0A7W7M3H5_9MICC</name>
<proteinExistence type="predicted"/>
<dbReference type="RefSeq" id="WP_184241323.1">
    <property type="nucleotide sequence ID" value="NZ_JACHNA010000001.1"/>
</dbReference>
<dbReference type="AlphaFoldDB" id="A0A7W7M3H5"/>
<sequence length="105" mass="11416">MTWPIWLTLVCVLAAVLAALVAVALGRLTLPGREAAGQTQHPPVPLPPEPHAEDVELVRFSLDVPGYERGQVDQAMDLLAAQLRAQEAQIARLQARFVGDRVSEE</sequence>
<dbReference type="Proteomes" id="UP000540191">
    <property type="component" value="Unassembled WGS sequence"/>
</dbReference>
<comment type="caution">
    <text evidence="1">The sequence shown here is derived from an EMBL/GenBank/DDBJ whole genome shotgun (WGS) entry which is preliminary data.</text>
</comment>
<organism evidence="1 2">
    <name type="scientific">Micrococcus cohnii</name>
    <dbReference type="NCBI Taxonomy" id="993416"/>
    <lineage>
        <taxon>Bacteria</taxon>
        <taxon>Bacillati</taxon>
        <taxon>Actinomycetota</taxon>
        <taxon>Actinomycetes</taxon>
        <taxon>Micrococcales</taxon>
        <taxon>Micrococcaceae</taxon>
        <taxon>Micrococcus</taxon>
    </lineage>
</organism>
<dbReference type="EMBL" id="JACHNA010000001">
    <property type="protein sequence ID" value="MBB4735573.1"/>
    <property type="molecule type" value="Genomic_DNA"/>
</dbReference>
<protein>
    <submittedName>
        <fullName evidence="1">DivIVA domain-containing protein</fullName>
    </submittedName>
</protein>
<accession>A0A7W7M3H5</accession>